<dbReference type="InterPro" id="IPR002575">
    <property type="entry name" value="Aminoglycoside_PTrfase"/>
</dbReference>
<dbReference type="InterPro" id="IPR011009">
    <property type="entry name" value="Kinase-like_dom_sf"/>
</dbReference>
<dbReference type="AlphaFoldDB" id="A0AB37UIZ3"/>
<reference evidence="2 3" key="1">
    <citation type="journal article" date="2019" name="Genome Biol. Evol.">
        <title>Day and night: Metabolic profiles and evolutionary relationships of six axenic non-marine cyanobacteria.</title>
        <authorList>
            <person name="Will S.E."/>
            <person name="Henke P."/>
            <person name="Boedeker C."/>
            <person name="Huang S."/>
            <person name="Brinkmann H."/>
            <person name="Rohde M."/>
            <person name="Jarek M."/>
            <person name="Friedl T."/>
            <person name="Seufert S."/>
            <person name="Schumacher M."/>
            <person name="Overmann J."/>
            <person name="Neumann-Schaal M."/>
            <person name="Petersen J."/>
        </authorList>
    </citation>
    <scope>NUCLEOTIDE SEQUENCE [LARGE SCALE GENOMIC DNA]</scope>
    <source>
        <strain evidence="2 3">SAG 39.79</strain>
    </source>
</reference>
<feature type="domain" description="Aminoglycoside phosphotransferase" evidence="1">
    <location>
        <begin position="30"/>
        <end position="274"/>
    </location>
</feature>
<dbReference type="SUPFAM" id="SSF56112">
    <property type="entry name" value="Protein kinase-like (PK-like)"/>
    <property type="match status" value="1"/>
</dbReference>
<proteinExistence type="predicted"/>
<evidence type="ECO:0000259" key="1">
    <source>
        <dbReference type="Pfam" id="PF01636"/>
    </source>
</evidence>
<name>A0AB37UIZ3_9CYAN</name>
<accession>A0AB37UIZ3</accession>
<organism evidence="2 3">
    <name type="scientific">Chroococcidiopsis cubana SAG 39.79</name>
    <dbReference type="NCBI Taxonomy" id="388085"/>
    <lineage>
        <taxon>Bacteria</taxon>
        <taxon>Bacillati</taxon>
        <taxon>Cyanobacteriota</taxon>
        <taxon>Cyanophyceae</taxon>
        <taxon>Chroococcidiopsidales</taxon>
        <taxon>Chroococcidiopsidaceae</taxon>
        <taxon>Chroococcidiopsis</taxon>
    </lineage>
</organism>
<sequence length="379" mass="43538">MIKEIDLKSKTIDNLVAIASQFDVEGQIVEIQAFGNGNINDTFLVTLRNSTQKHVILQRINTHVFHQPELVMQNVRVFTDHATQRLQDWSSDRRWEIPSVILTQDNREYWMNAEGAFWRAISFIEAAQSFDTITDCDRAREAGYALGTFHNLISDLPPEKLAVTLEGFHITPRYLQQYDAALAKHDKSKSPEIDFCLQFIQTRRNWVSVLEDAKISGELPLRLMHGDPKVNNVLFDTNTGRAVSVIDLDTLMPGLIHYDIGDCLRSSCNSLGEETQQWQEVRFETELAQSILQGYISQAKNFLTEKDYEYIYDSIRLLAFELGLRFFTDYLVGNVHFSKVKYAEHNLVRALVQFQLTQSIETQQSPICAIVRDLKQGLK</sequence>
<dbReference type="Proteomes" id="UP000282574">
    <property type="component" value="Unassembled WGS sequence"/>
</dbReference>
<comment type="caution">
    <text evidence="2">The sequence shown here is derived from an EMBL/GenBank/DDBJ whole genome shotgun (WGS) entry which is preliminary data.</text>
</comment>
<gene>
    <name evidence="2" type="primary">nahK</name>
    <name evidence="2" type="ORF">DSM107010_34550</name>
</gene>
<dbReference type="PANTHER" id="PTHR21064">
    <property type="entry name" value="AMINOGLYCOSIDE PHOSPHOTRANSFERASE DOMAIN-CONTAINING PROTEIN-RELATED"/>
    <property type="match status" value="1"/>
</dbReference>
<dbReference type="PANTHER" id="PTHR21064:SF5">
    <property type="entry name" value="SLR1880 PROTEIN"/>
    <property type="match status" value="1"/>
</dbReference>
<evidence type="ECO:0000313" key="3">
    <source>
        <dbReference type="Proteomes" id="UP000282574"/>
    </source>
</evidence>
<dbReference type="Pfam" id="PF01636">
    <property type="entry name" value="APH"/>
    <property type="match status" value="1"/>
</dbReference>
<keyword evidence="3" id="KW-1185">Reference proteome</keyword>
<dbReference type="EMBL" id="RSCK01000028">
    <property type="protein sequence ID" value="RUT11314.1"/>
    <property type="molecule type" value="Genomic_DNA"/>
</dbReference>
<protein>
    <submittedName>
        <fullName evidence="2">Mucin desulfatase</fullName>
    </submittedName>
</protein>
<evidence type="ECO:0000313" key="2">
    <source>
        <dbReference type="EMBL" id="RUT11314.1"/>
    </source>
</evidence>
<dbReference type="Gene3D" id="3.90.1200.10">
    <property type="match status" value="1"/>
</dbReference>
<dbReference type="RefSeq" id="WP_106166251.1">
    <property type="nucleotide sequence ID" value="NZ_JAVKZF010000001.1"/>
</dbReference>
<dbReference type="InterPro" id="IPR050249">
    <property type="entry name" value="Pseudomonas-type_ThrB"/>
</dbReference>